<evidence type="ECO:0000259" key="11">
    <source>
        <dbReference type="PROSITE" id="PS50111"/>
    </source>
</evidence>
<evidence type="ECO:0000256" key="2">
    <source>
        <dbReference type="ARBA" id="ARBA00022475"/>
    </source>
</evidence>
<dbReference type="PROSITE" id="PS50885">
    <property type="entry name" value="HAMP"/>
    <property type="match status" value="2"/>
</dbReference>
<evidence type="ECO:0000256" key="8">
    <source>
        <dbReference type="PROSITE-ProRule" id="PRU00284"/>
    </source>
</evidence>
<dbReference type="Gene3D" id="3.30.450.20">
    <property type="entry name" value="PAS domain"/>
    <property type="match status" value="1"/>
</dbReference>
<reference evidence="13 14" key="1">
    <citation type="submission" date="2015-12" db="EMBL/GenBank/DDBJ databases">
        <authorList>
            <person name="Shamseldin A."/>
            <person name="Moawad H."/>
            <person name="Abd El-Rahim W.M."/>
            <person name="Sadowsky M.J."/>
        </authorList>
    </citation>
    <scope>NUCLEOTIDE SEQUENCE [LARGE SCALE GENOMIC DNA]</scope>
    <source>
        <strain evidence="13 14">JC234</strain>
    </source>
</reference>
<feature type="domain" description="HAMP" evidence="12">
    <location>
        <begin position="291"/>
        <end position="342"/>
    </location>
</feature>
<accession>A0A1C1YUS1</accession>
<keyword evidence="6 10" id="KW-0472">Membrane</keyword>
<evidence type="ECO:0000256" key="7">
    <source>
        <dbReference type="ARBA" id="ARBA00029447"/>
    </source>
</evidence>
<feature type="domain" description="HAMP" evidence="12">
    <location>
        <begin position="210"/>
        <end position="263"/>
    </location>
</feature>
<dbReference type="EMBL" id="LQZT01000018">
    <property type="protein sequence ID" value="OCW57283.1"/>
    <property type="molecule type" value="Genomic_DNA"/>
</dbReference>
<dbReference type="Pfam" id="PF00015">
    <property type="entry name" value="MCPsignal"/>
    <property type="match status" value="1"/>
</dbReference>
<organism evidence="13 14">
    <name type="scientific">Hoeflea olei</name>
    <dbReference type="NCBI Taxonomy" id="1480615"/>
    <lineage>
        <taxon>Bacteria</taxon>
        <taxon>Pseudomonadati</taxon>
        <taxon>Pseudomonadota</taxon>
        <taxon>Alphaproteobacteria</taxon>
        <taxon>Hyphomicrobiales</taxon>
        <taxon>Rhizobiaceae</taxon>
        <taxon>Hoeflea</taxon>
    </lineage>
</organism>
<sequence>MKNLKISHQLFILIGALMVAFSVATFFQIRSASEAIFEERNDMLRTQVEAAISTIKAFDARAAAGEFSRDEAEAQAFALLSQVKFEPNGYLFGINYDVTTVFHPNPKQVGLNSKGQPDKRGNLFREELLEKGRAGGGITTYFWEKPGDASGEIYKKSVYSQAYEPWGLVVATGVYVDDLQAQINAMIIKAITIGAIVAAAGILAALLVIRGITRPLNAIHGALQAVADEDVSIAIPHTDMGNEVGMMAKATKELQEKVRERHAMARRHDEQQQLLDSERQQNIDLQQQDAARQARVVSTIGAALQELAKGDLTVRCGDLGSKYAALRASFNDALAMLEAAMAKVNAKGVDIGGSKDDIRRASHELSQRTERQAANLEETSAALDELAVAVRQTAEGATEAAKRVGSISTEATKSDTIVSEAIDAMTGIEQSSGEITKIIGVIDEIAFQTNLLALNAGVEAARAGESGRGFAVVAQEVRELAQRSAAAAKEIKAQISHSSSQVQNGVQLVGEAGEALKRISDQIKVASEIVTKIAHSATEQNTTLSSIASSMNQLDVVTQQNAAMAEETTASAEALATDTESLLELIRNFKVASSPTTADLGRMAETMRMAS</sequence>
<evidence type="ECO:0000313" key="14">
    <source>
        <dbReference type="Proteomes" id="UP000094795"/>
    </source>
</evidence>
<feature type="domain" description="Methyl-accepting transducer" evidence="11">
    <location>
        <begin position="347"/>
        <end position="576"/>
    </location>
</feature>
<keyword evidence="8" id="KW-0807">Transducer</keyword>
<protein>
    <submittedName>
        <fullName evidence="13">Chemotaxis protein</fullName>
    </submittedName>
</protein>
<dbReference type="InterPro" id="IPR004089">
    <property type="entry name" value="MCPsignal_dom"/>
</dbReference>
<dbReference type="PROSITE" id="PS50111">
    <property type="entry name" value="CHEMOTAXIS_TRANSDUC_2"/>
    <property type="match status" value="1"/>
</dbReference>
<dbReference type="PANTHER" id="PTHR43531">
    <property type="entry name" value="PROTEIN ICFG"/>
    <property type="match status" value="1"/>
</dbReference>
<dbReference type="FunFam" id="1.10.287.950:FF:000001">
    <property type="entry name" value="Methyl-accepting chemotaxis sensory transducer"/>
    <property type="match status" value="1"/>
</dbReference>
<evidence type="ECO:0000256" key="3">
    <source>
        <dbReference type="ARBA" id="ARBA00022500"/>
    </source>
</evidence>
<gene>
    <name evidence="13" type="ORF">AWJ14_13980</name>
</gene>
<dbReference type="Proteomes" id="UP000094795">
    <property type="component" value="Unassembled WGS sequence"/>
</dbReference>
<dbReference type="GO" id="GO:0006935">
    <property type="term" value="P:chemotaxis"/>
    <property type="evidence" value="ECO:0007669"/>
    <property type="project" value="UniProtKB-KW"/>
</dbReference>
<comment type="similarity">
    <text evidence="7">Belongs to the methyl-accepting chemotaxis (MCP) protein family.</text>
</comment>
<feature type="transmembrane region" description="Helical" evidence="10">
    <location>
        <begin position="190"/>
        <end position="209"/>
    </location>
</feature>
<keyword evidence="4 10" id="KW-0812">Transmembrane</keyword>
<feature type="coiled-coil region" evidence="9">
    <location>
        <begin position="247"/>
        <end position="288"/>
    </location>
</feature>
<keyword evidence="9" id="KW-0175">Coiled coil</keyword>
<evidence type="ECO:0000256" key="9">
    <source>
        <dbReference type="SAM" id="Coils"/>
    </source>
</evidence>
<evidence type="ECO:0000259" key="12">
    <source>
        <dbReference type="PROSITE" id="PS50885"/>
    </source>
</evidence>
<evidence type="ECO:0000256" key="5">
    <source>
        <dbReference type="ARBA" id="ARBA00022989"/>
    </source>
</evidence>
<comment type="caution">
    <text evidence="13">The sequence shown here is derived from an EMBL/GenBank/DDBJ whole genome shotgun (WGS) entry which is preliminary data.</text>
</comment>
<keyword evidence="3" id="KW-0145">Chemotaxis</keyword>
<dbReference type="GO" id="GO:0005886">
    <property type="term" value="C:plasma membrane"/>
    <property type="evidence" value="ECO:0007669"/>
    <property type="project" value="UniProtKB-SubCell"/>
</dbReference>
<dbReference type="GO" id="GO:0007165">
    <property type="term" value="P:signal transduction"/>
    <property type="evidence" value="ECO:0007669"/>
    <property type="project" value="UniProtKB-KW"/>
</dbReference>
<dbReference type="SUPFAM" id="SSF58104">
    <property type="entry name" value="Methyl-accepting chemotaxis protein (MCP) signaling domain"/>
    <property type="match status" value="1"/>
</dbReference>
<dbReference type="Gene3D" id="1.10.287.950">
    <property type="entry name" value="Methyl-accepting chemotaxis protein"/>
    <property type="match status" value="1"/>
</dbReference>
<evidence type="ECO:0000256" key="6">
    <source>
        <dbReference type="ARBA" id="ARBA00023136"/>
    </source>
</evidence>
<dbReference type="InterPro" id="IPR003660">
    <property type="entry name" value="HAMP_dom"/>
</dbReference>
<evidence type="ECO:0000256" key="1">
    <source>
        <dbReference type="ARBA" id="ARBA00004651"/>
    </source>
</evidence>
<dbReference type="AlphaFoldDB" id="A0A1C1YUS1"/>
<comment type="subcellular location">
    <subcellularLocation>
        <location evidence="1">Cell membrane</location>
        <topology evidence="1">Multi-pass membrane protein</topology>
    </subcellularLocation>
</comment>
<dbReference type="RefSeq" id="WP_066179404.1">
    <property type="nucleotide sequence ID" value="NZ_LQZT01000018.1"/>
</dbReference>
<evidence type="ECO:0000313" key="13">
    <source>
        <dbReference type="EMBL" id="OCW57283.1"/>
    </source>
</evidence>
<dbReference type="SMART" id="SM00304">
    <property type="entry name" value="HAMP"/>
    <property type="match status" value="2"/>
</dbReference>
<dbReference type="CDD" id="cd11386">
    <property type="entry name" value="MCP_signal"/>
    <property type="match status" value="1"/>
</dbReference>
<proteinExistence type="inferred from homology"/>
<dbReference type="InterPro" id="IPR051310">
    <property type="entry name" value="MCP_chemotaxis"/>
</dbReference>
<keyword evidence="14" id="KW-1185">Reference proteome</keyword>
<dbReference type="Pfam" id="PF17200">
    <property type="entry name" value="sCache_2"/>
    <property type="match status" value="1"/>
</dbReference>
<keyword evidence="5 10" id="KW-1133">Transmembrane helix</keyword>
<dbReference type="SMART" id="SM00283">
    <property type="entry name" value="MA"/>
    <property type="match status" value="1"/>
</dbReference>
<evidence type="ECO:0000256" key="10">
    <source>
        <dbReference type="SAM" id="Phobius"/>
    </source>
</evidence>
<evidence type="ECO:0000256" key="4">
    <source>
        <dbReference type="ARBA" id="ARBA00022692"/>
    </source>
</evidence>
<dbReference type="OrthoDB" id="9778496at2"/>
<name>A0A1C1YUS1_9HYPH</name>
<keyword evidence="2" id="KW-1003">Cell membrane</keyword>
<feature type="transmembrane region" description="Helical" evidence="10">
    <location>
        <begin position="6"/>
        <end position="27"/>
    </location>
</feature>
<dbReference type="Gene3D" id="1.10.8.500">
    <property type="entry name" value="HAMP domain in histidine kinase"/>
    <property type="match status" value="1"/>
</dbReference>
<dbReference type="PANTHER" id="PTHR43531:SF11">
    <property type="entry name" value="METHYL-ACCEPTING CHEMOTAXIS PROTEIN 3"/>
    <property type="match status" value="1"/>
</dbReference>
<dbReference type="SMART" id="SM01049">
    <property type="entry name" value="Cache_2"/>
    <property type="match status" value="1"/>
</dbReference>
<dbReference type="STRING" id="1480615.AWJ14_13980"/>
<dbReference type="InterPro" id="IPR033480">
    <property type="entry name" value="sCache_2"/>
</dbReference>
<dbReference type="Pfam" id="PF00672">
    <property type="entry name" value="HAMP"/>
    <property type="match status" value="1"/>
</dbReference>